<dbReference type="SUPFAM" id="SSF63829">
    <property type="entry name" value="Calcium-dependent phosphotriesterase"/>
    <property type="match status" value="1"/>
</dbReference>
<comment type="caution">
    <text evidence="2">The sequence shown here is derived from an EMBL/GenBank/DDBJ whole genome shotgun (WGS) entry which is preliminary data.</text>
</comment>
<sequence length="261" mass="29218">MVQLASESHQLELIDFVNRLNISELPKSLTLGDYEPVLDNVECYDACIADQGSLLVARTDGLDVLQLETNKIMKSVLLEKTNFFSVDTSDENDIIVGITSSEENVSKGEIIVYNSELEQLRRWSCGTNFFDLAVIDGRIFLTYHAEYTTNIEVFLLNAAIPPCFVAIGDPFAPSICKQQITHGKKKILWKTEAAIPRCLCLDSHGMIWAGSIGNTCLSVLSTNGKLTSQHKTWVFSILYFIVFIFIFGACYIFEPMAFVVF</sequence>
<keyword evidence="1" id="KW-0812">Transmembrane</keyword>
<dbReference type="EMBL" id="VXIV02000691">
    <property type="protein sequence ID" value="KAF6036643.1"/>
    <property type="molecule type" value="Genomic_DNA"/>
</dbReference>
<feature type="transmembrane region" description="Helical" evidence="1">
    <location>
        <begin position="233"/>
        <end position="253"/>
    </location>
</feature>
<dbReference type="AlphaFoldDB" id="A0A7J7KEK9"/>
<gene>
    <name evidence="2" type="ORF">EB796_005036</name>
</gene>
<evidence type="ECO:0000256" key="1">
    <source>
        <dbReference type="SAM" id="Phobius"/>
    </source>
</evidence>
<keyword evidence="1" id="KW-1133">Transmembrane helix</keyword>
<proteinExistence type="predicted"/>
<keyword evidence="1" id="KW-0472">Membrane</keyword>
<evidence type="ECO:0000313" key="3">
    <source>
        <dbReference type="Proteomes" id="UP000593567"/>
    </source>
</evidence>
<name>A0A7J7KEK9_BUGNE</name>
<accession>A0A7J7KEK9</accession>
<protein>
    <submittedName>
        <fullName evidence="2">Uncharacterized protein</fullName>
    </submittedName>
</protein>
<reference evidence="2" key="1">
    <citation type="submission" date="2020-06" db="EMBL/GenBank/DDBJ databases">
        <title>Draft genome of Bugula neritina, a colonial animal packing powerful symbionts and potential medicines.</title>
        <authorList>
            <person name="Rayko M."/>
        </authorList>
    </citation>
    <scope>NUCLEOTIDE SEQUENCE [LARGE SCALE GENOMIC DNA]</scope>
    <source>
        <strain evidence="2">Kwan_BN1</strain>
    </source>
</reference>
<dbReference type="Proteomes" id="UP000593567">
    <property type="component" value="Unassembled WGS sequence"/>
</dbReference>
<organism evidence="2 3">
    <name type="scientific">Bugula neritina</name>
    <name type="common">Brown bryozoan</name>
    <name type="synonym">Sertularia neritina</name>
    <dbReference type="NCBI Taxonomy" id="10212"/>
    <lineage>
        <taxon>Eukaryota</taxon>
        <taxon>Metazoa</taxon>
        <taxon>Spiralia</taxon>
        <taxon>Lophotrochozoa</taxon>
        <taxon>Bryozoa</taxon>
        <taxon>Gymnolaemata</taxon>
        <taxon>Cheilostomatida</taxon>
        <taxon>Flustrina</taxon>
        <taxon>Buguloidea</taxon>
        <taxon>Bugulidae</taxon>
        <taxon>Bugula</taxon>
    </lineage>
</organism>
<evidence type="ECO:0000313" key="2">
    <source>
        <dbReference type="EMBL" id="KAF6036643.1"/>
    </source>
</evidence>
<keyword evidence="3" id="KW-1185">Reference proteome</keyword>